<dbReference type="PANTHER" id="PTHR21301:SF10">
    <property type="entry name" value="REVERSE TRANSCRIPTASE DOMAIN-CONTAINING PROTEIN"/>
    <property type="match status" value="1"/>
</dbReference>
<proteinExistence type="predicted"/>
<evidence type="ECO:0000313" key="2">
    <source>
        <dbReference type="EMBL" id="KFD57647.1"/>
    </source>
</evidence>
<protein>
    <recommendedName>
        <fullName evidence="1">Helix-turn-helix domain-containing protein</fullName>
    </recommendedName>
</protein>
<feature type="non-terminal residue" evidence="2">
    <location>
        <position position="564"/>
    </location>
</feature>
<reference evidence="2 3" key="1">
    <citation type="journal article" date="2014" name="Nat. Genet.">
        <title>Genome and transcriptome of the porcine whipworm Trichuris suis.</title>
        <authorList>
            <person name="Jex A.R."/>
            <person name="Nejsum P."/>
            <person name="Schwarz E.M."/>
            <person name="Hu L."/>
            <person name="Young N.D."/>
            <person name="Hall R.S."/>
            <person name="Korhonen P.K."/>
            <person name="Liao S."/>
            <person name="Thamsborg S."/>
            <person name="Xia J."/>
            <person name="Xu P."/>
            <person name="Wang S."/>
            <person name="Scheerlinck J.P."/>
            <person name="Hofmann A."/>
            <person name="Sternberg P.W."/>
            <person name="Wang J."/>
            <person name="Gasser R.B."/>
        </authorList>
    </citation>
    <scope>NUCLEOTIDE SEQUENCE [LARGE SCALE GENOMIC DNA]</scope>
    <source>
        <strain evidence="2">DCEP-RM93M</strain>
    </source>
</reference>
<feature type="non-terminal residue" evidence="2">
    <location>
        <position position="1"/>
    </location>
</feature>
<evidence type="ECO:0000313" key="3">
    <source>
        <dbReference type="Proteomes" id="UP000030764"/>
    </source>
</evidence>
<accession>A0A085MKA1</accession>
<gene>
    <name evidence="2" type="ORF">M513_01317</name>
</gene>
<organism evidence="2 3">
    <name type="scientific">Trichuris suis</name>
    <name type="common">pig whipworm</name>
    <dbReference type="NCBI Taxonomy" id="68888"/>
    <lineage>
        <taxon>Eukaryota</taxon>
        <taxon>Metazoa</taxon>
        <taxon>Ecdysozoa</taxon>
        <taxon>Nematoda</taxon>
        <taxon>Enoplea</taxon>
        <taxon>Dorylaimia</taxon>
        <taxon>Trichinellida</taxon>
        <taxon>Trichuridae</taxon>
        <taxon>Trichuris</taxon>
    </lineage>
</organism>
<dbReference type="PANTHER" id="PTHR21301">
    <property type="entry name" value="REVERSE TRANSCRIPTASE"/>
    <property type="match status" value="1"/>
</dbReference>
<keyword evidence="3" id="KW-1185">Reference proteome</keyword>
<dbReference type="EMBL" id="KL363187">
    <property type="protein sequence ID" value="KFD57647.1"/>
    <property type="molecule type" value="Genomic_DNA"/>
</dbReference>
<dbReference type="InterPro" id="IPR058912">
    <property type="entry name" value="HTH_animal"/>
</dbReference>
<evidence type="ECO:0000259" key="1">
    <source>
        <dbReference type="Pfam" id="PF26215"/>
    </source>
</evidence>
<name>A0A085MKA1_9BILA</name>
<dbReference type="AlphaFoldDB" id="A0A085MKA1"/>
<sequence>FISSYPLSESQEQVLSKGLNLVPSPRSLPVLDLVASLEHSLEHVDPHHSNVIKHGISHILSHYKFKPQHNLTPFERSTLNQLRSNPDLIITRADKGNVVVLLDSSKYKETVLALLSNSHLYKPLRSDPTSRLRKDLRSLLDSFALETQDAELSKIHKHLRFSSNIRPPELYCLPKIHKPDIPLRPIVSSYNSIVSELCNYLNETLRPLTGHLPSHVPNSTTFCSEIRQITLSPDDYLVSYDTKGAPMGSPLSPILAHIFMEHLEKLAFSTADPSILPSFFKRYVDDIFAITKKGTETSFLHHLNSLFPNQITFTMEVESQSRLSFLDILILKGSSSLHTTVYRKPTHSDKYLHFNSHHPKSVKIGIISNLVNRALSICEPQYLPTELQHIENVLLKNGYPRRLIRSVVQKRVHQPSQHNSRHQGLPTLVVPYIHGISERLMVLAKTLNFRLFFKSSSNLRSILRNDLIKLPPSEKPGIVYEVKCDCSASYIGETGFTLRHRYKQHVQVLKRLLAAKWKLLCTRVDSEKESQKKIIEQCKKDTQYSLKLLKGCSVPYSNHSNVEE</sequence>
<feature type="domain" description="Helix-turn-helix" evidence="1">
    <location>
        <begin position="351"/>
        <end position="406"/>
    </location>
</feature>
<dbReference type="Pfam" id="PF26215">
    <property type="entry name" value="HTH_animal"/>
    <property type="match status" value="1"/>
</dbReference>
<dbReference type="Proteomes" id="UP000030764">
    <property type="component" value="Unassembled WGS sequence"/>
</dbReference>